<dbReference type="Proteomes" id="UP000076858">
    <property type="component" value="Unassembled WGS sequence"/>
</dbReference>
<evidence type="ECO:0000313" key="2">
    <source>
        <dbReference type="Proteomes" id="UP000076858"/>
    </source>
</evidence>
<comment type="caution">
    <text evidence="1">The sequence shown here is derived from an EMBL/GenBank/DDBJ whole genome shotgun (WGS) entry which is preliminary data.</text>
</comment>
<reference evidence="1 2" key="1">
    <citation type="submission" date="2016-03" db="EMBL/GenBank/DDBJ databases">
        <title>EvidentialGene: Evidence-directed Construction of Genes on Genomes.</title>
        <authorList>
            <person name="Gilbert D.G."/>
            <person name="Choi J.-H."/>
            <person name="Mockaitis K."/>
            <person name="Colbourne J."/>
            <person name="Pfrender M."/>
        </authorList>
    </citation>
    <scope>NUCLEOTIDE SEQUENCE [LARGE SCALE GENOMIC DNA]</scope>
    <source>
        <strain evidence="1 2">Xinb3</strain>
        <tissue evidence="1">Complete organism</tissue>
    </source>
</reference>
<dbReference type="EMBL" id="LRGB01006031">
    <property type="protein sequence ID" value="KZS01836.1"/>
    <property type="molecule type" value="Genomic_DNA"/>
</dbReference>
<evidence type="ECO:0000313" key="1">
    <source>
        <dbReference type="EMBL" id="KZS01836.1"/>
    </source>
</evidence>
<proteinExistence type="predicted"/>
<dbReference type="AlphaFoldDB" id="A0A164J0Y3"/>
<sequence>MGFNYNCTYVRSIHERQPEKKTMGLHSGILSMKIFLVQPKHDSCIPGKLDFRFVSA</sequence>
<name>A0A164J0Y3_9CRUS</name>
<organism evidence="1 2">
    <name type="scientific">Daphnia magna</name>
    <dbReference type="NCBI Taxonomy" id="35525"/>
    <lineage>
        <taxon>Eukaryota</taxon>
        <taxon>Metazoa</taxon>
        <taxon>Ecdysozoa</taxon>
        <taxon>Arthropoda</taxon>
        <taxon>Crustacea</taxon>
        <taxon>Branchiopoda</taxon>
        <taxon>Diplostraca</taxon>
        <taxon>Cladocera</taxon>
        <taxon>Anomopoda</taxon>
        <taxon>Daphniidae</taxon>
        <taxon>Daphnia</taxon>
    </lineage>
</organism>
<protein>
    <submittedName>
        <fullName evidence="1">Uncharacterized protein</fullName>
    </submittedName>
</protein>
<accession>A0A164J0Y3</accession>
<keyword evidence="2" id="KW-1185">Reference proteome</keyword>
<gene>
    <name evidence="1" type="ORF">APZ42_001381</name>
</gene>